<dbReference type="InterPro" id="IPR000301">
    <property type="entry name" value="Tetraspanin_animals"/>
</dbReference>
<organism evidence="15 16">
    <name type="scientific">Petromyzon marinus</name>
    <name type="common">Sea lamprey</name>
    <dbReference type="NCBI Taxonomy" id="7757"/>
    <lineage>
        <taxon>Eukaryota</taxon>
        <taxon>Metazoa</taxon>
        <taxon>Chordata</taxon>
        <taxon>Craniata</taxon>
        <taxon>Vertebrata</taxon>
        <taxon>Cyclostomata</taxon>
        <taxon>Hyperoartia</taxon>
        <taxon>Petromyzontiformes</taxon>
        <taxon>Petromyzontidae</taxon>
        <taxon>Petromyzon</taxon>
    </lineage>
</organism>
<keyword evidence="9 13" id="KW-1015">Disulfide bond</keyword>
<dbReference type="PIRSF" id="PIRSF002419">
    <property type="entry name" value="Tetraspanin"/>
    <property type="match status" value="1"/>
</dbReference>
<keyword evidence="7 14" id="KW-1133">Transmembrane helix</keyword>
<evidence type="ECO:0000256" key="4">
    <source>
        <dbReference type="ARBA" id="ARBA00022475"/>
    </source>
</evidence>
<dbReference type="CDD" id="cd03158">
    <property type="entry name" value="penumbra_like_LEL"/>
    <property type="match status" value="1"/>
</dbReference>
<dbReference type="PANTHER" id="PTHR19282:SF542">
    <property type="entry name" value="TETRASPANIN"/>
    <property type="match status" value="1"/>
</dbReference>
<evidence type="ECO:0000256" key="3">
    <source>
        <dbReference type="ARBA" id="ARBA00006840"/>
    </source>
</evidence>
<comment type="function">
    <text evidence="11">Part of TspanC8 subgroup, composed of 6 members that interact with the transmembrane metalloprotease ADAM10. This interaction is required for ADAM10 exit from the endoplasmic reticulum and for enzymatic maturation and trafficking to the cell surface as well as substrate specificity. Different TspanC8/ADAM10 complexes have distinct substrates. Promotes ADAM10-mediated cleavage of CDH2. Negatively regulates ligand-induced Notch activity probably by regulating ADAM10 activity.</text>
</comment>
<gene>
    <name evidence="16" type="primary">LOC116950935</name>
</gene>
<comment type="similarity">
    <text evidence="3 14">Belongs to the tetraspanin (TM4SF) family.</text>
</comment>
<dbReference type="RefSeq" id="XP_032825011.1">
    <property type="nucleotide sequence ID" value="XM_032969120.1"/>
</dbReference>
<protein>
    <recommendedName>
        <fullName evidence="14">Tetraspanin</fullName>
    </recommendedName>
</protein>
<dbReference type="InterPro" id="IPR008952">
    <property type="entry name" value="Tetraspanin_EC2_sf"/>
</dbReference>
<dbReference type="SUPFAM" id="SSF48652">
    <property type="entry name" value="Tetraspanin"/>
    <property type="match status" value="1"/>
</dbReference>
<feature type="transmembrane region" description="Helical" evidence="14">
    <location>
        <begin position="20"/>
        <end position="42"/>
    </location>
</feature>
<dbReference type="GO" id="GO:0031902">
    <property type="term" value="C:late endosome membrane"/>
    <property type="evidence" value="ECO:0007669"/>
    <property type="project" value="UniProtKB-SubCell"/>
</dbReference>
<evidence type="ECO:0000256" key="7">
    <source>
        <dbReference type="ARBA" id="ARBA00022989"/>
    </source>
</evidence>
<name>A0AAJ7TVK1_PETMA</name>
<dbReference type="FunFam" id="1.10.1450.10:FF:000011">
    <property type="entry name" value="Tetraspanin"/>
    <property type="match status" value="1"/>
</dbReference>
<feature type="disulfide bond" evidence="13">
    <location>
        <begin position="153"/>
        <end position="169"/>
    </location>
</feature>
<sequence length="309" mass="34818">MAESRDAGRSRWCSYFAVKLMLVTYAFLCWLLGITLLLLGAYSEVERRRYRTLDGSFLSPSIILITAGCISFPVSFLGFVGALRDNLTLLRIFIFSLLAAIVVELIVGLIIVLGKEQTKEFFSDHVRGGIRNYYDDLDFKNLMDFVQEEFQCCGGDSYTDWEYNPYHLCSAPGKAACGVPYSCCATEKNPGALLNSHCGYGILHKERLELTEVIHVRGCTHAIFLWIGDRLPLAIFVSVLILLSQAFGIVTSYLLVQNITQTIKEGLNHVETDGPMLMEPAEDSSRIQRWLYMYLPHEQRPASLMNAQI</sequence>
<evidence type="ECO:0000256" key="5">
    <source>
        <dbReference type="ARBA" id="ARBA00022692"/>
    </source>
</evidence>
<evidence type="ECO:0000313" key="16">
    <source>
        <dbReference type="RefSeq" id="XP_032825011.1"/>
    </source>
</evidence>
<keyword evidence="4" id="KW-1003">Cell membrane</keyword>
<dbReference type="PRINTS" id="PR00259">
    <property type="entry name" value="TMFOUR"/>
</dbReference>
<evidence type="ECO:0000256" key="8">
    <source>
        <dbReference type="ARBA" id="ARBA00023136"/>
    </source>
</evidence>
<keyword evidence="6" id="KW-0967">Endosome</keyword>
<keyword evidence="8 14" id="KW-0472">Membrane</keyword>
<evidence type="ECO:0000256" key="14">
    <source>
        <dbReference type="RuleBase" id="RU361218"/>
    </source>
</evidence>
<dbReference type="Proteomes" id="UP001318040">
    <property type="component" value="Chromosome 41"/>
</dbReference>
<dbReference type="GO" id="GO:0019899">
    <property type="term" value="F:enzyme binding"/>
    <property type="evidence" value="ECO:0007669"/>
    <property type="project" value="UniProtKB-ARBA"/>
</dbReference>
<feature type="transmembrane region" description="Helical" evidence="14">
    <location>
        <begin position="233"/>
        <end position="256"/>
    </location>
</feature>
<dbReference type="GO" id="GO:0051604">
    <property type="term" value="P:protein maturation"/>
    <property type="evidence" value="ECO:0007669"/>
    <property type="project" value="UniProtKB-ARBA"/>
</dbReference>
<dbReference type="InterPro" id="IPR018499">
    <property type="entry name" value="Tetraspanin/Peripherin"/>
</dbReference>
<keyword evidence="5 14" id="KW-0812">Transmembrane</keyword>
<comment type="subunit">
    <text evidence="12">Interacts with ADAM10; the interaction influences ADAM10 substrate specificity, endocytosis and turnover.</text>
</comment>
<keyword evidence="15" id="KW-1185">Reference proteome</keyword>
<dbReference type="GO" id="GO:0005886">
    <property type="term" value="C:plasma membrane"/>
    <property type="evidence" value="ECO:0007669"/>
    <property type="project" value="UniProtKB-SubCell"/>
</dbReference>
<reference evidence="16" key="1">
    <citation type="submission" date="2025-08" db="UniProtKB">
        <authorList>
            <consortium name="RefSeq"/>
        </authorList>
    </citation>
    <scope>IDENTIFICATION</scope>
    <source>
        <tissue evidence="16">Sperm</tissue>
    </source>
</reference>
<dbReference type="PANTHER" id="PTHR19282">
    <property type="entry name" value="TETRASPANIN"/>
    <property type="match status" value="1"/>
</dbReference>
<evidence type="ECO:0000256" key="6">
    <source>
        <dbReference type="ARBA" id="ARBA00022753"/>
    </source>
</evidence>
<keyword evidence="10" id="KW-0325">Glycoprotein</keyword>
<comment type="subcellular location">
    <subcellularLocation>
        <location evidence="2">Cell membrane</location>
        <topology evidence="2">Multi-pass membrane protein</topology>
    </subcellularLocation>
    <subcellularLocation>
        <location evidence="1">Late endosome membrane</location>
    </subcellularLocation>
    <subcellularLocation>
        <location evidence="14">Membrane</location>
        <topology evidence="14">Multi-pass membrane protein</topology>
    </subcellularLocation>
</comment>
<evidence type="ECO:0000256" key="11">
    <source>
        <dbReference type="ARBA" id="ARBA00056423"/>
    </source>
</evidence>
<feature type="transmembrane region" description="Helical" evidence="14">
    <location>
        <begin position="62"/>
        <end position="83"/>
    </location>
</feature>
<evidence type="ECO:0000256" key="9">
    <source>
        <dbReference type="ARBA" id="ARBA00023157"/>
    </source>
</evidence>
<evidence type="ECO:0000313" key="15">
    <source>
        <dbReference type="Proteomes" id="UP001318040"/>
    </source>
</evidence>
<dbReference type="KEGG" id="pmrn:116950935"/>
<dbReference type="Gene3D" id="1.10.1450.10">
    <property type="entry name" value="Tetraspanin"/>
    <property type="match status" value="1"/>
</dbReference>
<feature type="transmembrane region" description="Helical" evidence="14">
    <location>
        <begin position="89"/>
        <end position="113"/>
    </location>
</feature>
<evidence type="ECO:0000256" key="13">
    <source>
        <dbReference type="PIRSR" id="PIRSR002419-1"/>
    </source>
</evidence>
<evidence type="ECO:0000256" key="1">
    <source>
        <dbReference type="ARBA" id="ARBA00004414"/>
    </source>
</evidence>
<proteinExistence type="inferred from homology"/>
<dbReference type="Pfam" id="PF00335">
    <property type="entry name" value="Tetraspanin"/>
    <property type="match status" value="1"/>
</dbReference>
<accession>A0AAJ7TVK1</accession>
<dbReference type="AlphaFoldDB" id="A0AAJ7TVK1"/>
<evidence type="ECO:0000256" key="12">
    <source>
        <dbReference type="ARBA" id="ARBA00065909"/>
    </source>
</evidence>
<evidence type="ECO:0000256" key="10">
    <source>
        <dbReference type="ARBA" id="ARBA00023180"/>
    </source>
</evidence>
<dbReference type="GeneID" id="116950935"/>
<evidence type="ECO:0000256" key="2">
    <source>
        <dbReference type="ARBA" id="ARBA00004651"/>
    </source>
</evidence>